<dbReference type="GO" id="GO:0006406">
    <property type="term" value="P:mRNA export from nucleus"/>
    <property type="evidence" value="ECO:0007669"/>
    <property type="project" value="TreeGrafter"/>
</dbReference>
<feature type="region of interest" description="Disordered" evidence="1">
    <location>
        <begin position="114"/>
        <end position="138"/>
    </location>
</feature>
<organism evidence="3 4">
    <name type="scientific">Caerostris darwini</name>
    <dbReference type="NCBI Taxonomy" id="1538125"/>
    <lineage>
        <taxon>Eukaryota</taxon>
        <taxon>Metazoa</taxon>
        <taxon>Ecdysozoa</taxon>
        <taxon>Arthropoda</taxon>
        <taxon>Chelicerata</taxon>
        <taxon>Arachnida</taxon>
        <taxon>Araneae</taxon>
        <taxon>Araneomorphae</taxon>
        <taxon>Entelegynae</taxon>
        <taxon>Araneoidea</taxon>
        <taxon>Araneidae</taxon>
        <taxon>Caerostris</taxon>
    </lineage>
</organism>
<comment type="caution">
    <text evidence="3">The sequence shown here is derived from an EMBL/GenBank/DDBJ whole genome shotgun (WGS) entry which is preliminary data.</text>
</comment>
<dbReference type="EMBL" id="BPLQ01002316">
    <property type="protein sequence ID" value="GIX91359.1"/>
    <property type="molecule type" value="Genomic_DNA"/>
</dbReference>
<evidence type="ECO:0000256" key="1">
    <source>
        <dbReference type="SAM" id="MobiDB-lite"/>
    </source>
</evidence>
<accession>A0AAV4P2U5</accession>
<protein>
    <submittedName>
        <fullName evidence="3">Germinal-center associated nuclear protein</fullName>
    </submittedName>
</protein>
<dbReference type="GO" id="GO:0070390">
    <property type="term" value="C:transcription export complex 2"/>
    <property type="evidence" value="ECO:0007669"/>
    <property type="project" value="TreeGrafter"/>
</dbReference>
<evidence type="ECO:0000259" key="2">
    <source>
        <dbReference type="Pfam" id="PF03399"/>
    </source>
</evidence>
<reference evidence="3 4" key="1">
    <citation type="submission" date="2021-06" db="EMBL/GenBank/DDBJ databases">
        <title>Caerostris darwini draft genome.</title>
        <authorList>
            <person name="Kono N."/>
            <person name="Arakawa K."/>
        </authorList>
    </citation>
    <scope>NUCLEOTIDE SEQUENCE [LARGE SCALE GENOMIC DNA]</scope>
</reference>
<dbReference type="InterPro" id="IPR005062">
    <property type="entry name" value="SAC3/GANP/THP3_conserved"/>
</dbReference>
<dbReference type="Gene3D" id="1.25.40.990">
    <property type="match status" value="1"/>
</dbReference>
<dbReference type="PANTHER" id="PTHR12436">
    <property type="entry name" value="80 KDA MCM3-ASSOCIATED PROTEIN"/>
    <property type="match status" value="1"/>
</dbReference>
<feature type="compositionally biased region" description="Basic residues" evidence="1">
    <location>
        <begin position="67"/>
        <end position="77"/>
    </location>
</feature>
<proteinExistence type="predicted"/>
<dbReference type="Pfam" id="PF03399">
    <property type="entry name" value="SAC3_GANP"/>
    <property type="match status" value="1"/>
</dbReference>
<feature type="compositionally biased region" description="Basic and acidic residues" evidence="1">
    <location>
        <begin position="57"/>
        <end position="66"/>
    </location>
</feature>
<evidence type="ECO:0000313" key="3">
    <source>
        <dbReference type="EMBL" id="GIX91359.1"/>
    </source>
</evidence>
<dbReference type="PANTHER" id="PTHR12436:SF3">
    <property type="entry name" value="GERMINAL-CENTER ASSOCIATED NUCLEAR PROTEIN"/>
    <property type="match status" value="1"/>
</dbReference>
<dbReference type="Proteomes" id="UP001054837">
    <property type="component" value="Unassembled WGS sequence"/>
</dbReference>
<gene>
    <name evidence="3" type="primary">Mcm3ap</name>
    <name evidence="3" type="ORF">CDAR_571001</name>
</gene>
<sequence length="1552" mass="178396">MERKVQNEEVDLESDARLDEYVVIPRPEAFVQSQLHSSQSKEKQVLIEHSLRKRLKEKLSAKETSKERKKNLMKSKSRSSSESISKMSDRTKSSELKHKLKSYLVGTKKISKIINSKSESKPDNEVISHQNSPQKEDLEKQRIQLLKSMEERAVTAQEKYEVLNCRDNYLRLKETKNGECKRKKVNGTCPDMCPEKERYSRIAKNCLSIFETKMAFDSMSSSKDVVHCYMVKEYSRSSADQQEPLPHELRPVSVLKFTMDYLICNVIDRKNSNISISDWYDFIWNRTRSIRKDITQQQLCDVECVEILEKCARFHILCAELLSEEDTAIFDPKINNENLTKCLQTLKHMYHDLQTKGIQCPNEAEFRAYDILLSLTEGETLRLVKDVRKEILYSPPVKAAFDAALAFKSNNYVKFFKILEKGTYLDSCILHRYIHEARVSAMQVIIRAYSVPNNPTLIPLIRLVKDLKFENVLGASNFCTWHGLTVDDTYVTIQRQAFQKPASVYPIARATFLVGKKMQTSLSEIINKGPLPQNPLEWYQPYNSFNEEGLLLNKLSVTDDTAVESRSEDDMDAISFQPEENSMPALFTTQENSIFEFNQSKSESKYHVPPANSNSKATFNSEAIKSKFSDVSRNDAIAPMTAAMKTDMQYSNISINTSAFVSKNMSSTTKPFLTSSLQSPPPTKKCDVVSSLLETSLKPVENYLKSPTFFSTPTTFSVRSPLDVPDVSEKTRKNSIMHSSNNSNILFADASILQCEAVAQETNDATFVKLSETPQRFDENAFSVSGKHLEESSYHEDSNSKNDISHFDEIEEEEDSLLHLEMKNEEALEKLRDKKIAEIISVVSEEIYAQCIEELCYEICEPVLIEEWNKKVEHDNELEKIRVILAKKTFYKWRLFCERKKQRKMYENVEPISPWVPMLTNTEFVYSGASSPFSAYKKHCSLSRLIESKLEQKSNRPGWEPFSPTHFEWLHNIPVFPPIYLKSIGINRFFKLCIIFASYDDCSFSLFMEWMCKKFKLSSISSDSKESKLLSFYTLNGGKTLLCVQGVILESNVSLSSNNFLNGLSAMFLCIPTKFPDSLSFTTILNQFKLLISSSSLVSAFPLFVFLLSTTENYNAVSQLSTFLDQQRGSNHAFSAVKMNHLSIPLNYTSFSNELLSAVKWSVQNQEQVPVVQACSLHNYIEDSFASAFSVLHWKLSLQEFTPLYQMPKHIIEFYNKMLKCRANILSTDFLMAISKWWPPQEFHMLQPEYRFIDAPFQVRSSKVMSEYFCLPQFNGDPCSRNDLFCYVKKVADISNIHSEMLFLNIQSLLRMSTTIDWPNVISKCANHILCYCSLKLEGLDMDKNVYYIKPELEEINFDSFWQNLLSLNENNSFERRKRKILEPKECFDSHVEAIPEEVYTVEKKTKFNDSAISVTDVPDPISSKVDKLLSSLRSSIKKQNEESDKFMCKLNESLSFKNSFSAENGKCDSFCYSESPSKHTKKLEKPQSLESTYKKANTSKDSSDVMKLLGRKLPDEISSSSSISERLLELKYNIEKHNILEDNLSFLLKME</sequence>
<dbReference type="InterPro" id="IPR045107">
    <property type="entry name" value="SAC3/GANP/THP3"/>
</dbReference>
<evidence type="ECO:0000313" key="4">
    <source>
        <dbReference type="Proteomes" id="UP001054837"/>
    </source>
</evidence>
<name>A0AAV4P2U5_9ARAC</name>
<keyword evidence="4" id="KW-1185">Reference proteome</keyword>
<feature type="region of interest" description="Disordered" evidence="1">
    <location>
        <begin position="1475"/>
        <end position="1497"/>
    </location>
</feature>
<dbReference type="GO" id="GO:0005737">
    <property type="term" value="C:cytoplasm"/>
    <property type="evidence" value="ECO:0007669"/>
    <property type="project" value="TreeGrafter"/>
</dbReference>
<feature type="region of interest" description="Disordered" evidence="1">
    <location>
        <begin position="54"/>
        <end position="95"/>
    </location>
</feature>
<feature type="domain" description="SAC3/GANP/THP3 conserved" evidence="2">
    <location>
        <begin position="192"/>
        <end position="487"/>
    </location>
</feature>